<protein>
    <recommendedName>
        <fullName evidence="5">Secreted protein</fullName>
    </recommendedName>
</protein>
<feature type="chain" id="PRO_5034300593" description="Secreted protein" evidence="2">
    <location>
        <begin position="22"/>
        <end position="169"/>
    </location>
</feature>
<sequence length="169" mass="17758">MRTALTVAVVCAVLLATNTAAAPMPAPEKPPAAVKVVVREPELNFNPFGGHRGPHGTTMGRELHPDADADLERRERRPGDDGKGGHFWDTTMGRKRERRPGHRGPRPVVGRAVDAVFDELDLREALPADPADPAASASTSAADAGATADLGNAKVHEVDPQEPAGCVIA</sequence>
<evidence type="ECO:0000313" key="4">
    <source>
        <dbReference type="Proteomes" id="UP000636479"/>
    </source>
</evidence>
<dbReference type="GeneID" id="59343298"/>
<proteinExistence type="predicted"/>
<dbReference type="RefSeq" id="XP_037223667.1">
    <property type="nucleotide sequence ID" value="XM_037360782.1"/>
</dbReference>
<dbReference type="EMBL" id="JACAZF010000003">
    <property type="protein sequence ID" value="KAF7310217.1"/>
    <property type="molecule type" value="Genomic_DNA"/>
</dbReference>
<evidence type="ECO:0000256" key="1">
    <source>
        <dbReference type="SAM" id="MobiDB-lite"/>
    </source>
</evidence>
<organism evidence="3 4">
    <name type="scientific">Mycena indigotica</name>
    <dbReference type="NCBI Taxonomy" id="2126181"/>
    <lineage>
        <taxon>Eukaryota</taxon>
        <taxon>Fungi</taxon>
        <taxon>Dikarya</taxon>
        <taxon>Basidiomycota</taxon>
        <taxon>Agaricomycotina</taxon>
        <taxon>Agaricomycetes</taxon>
        <taxon>Agaricomycetidae</taxon>
        <taxon>Agaricales</taxon>
        <taxon>Marasmiineae</taxon>
        <taxon>Mycenaceae</taxon>
        <taxon>Mycena</taxon>
    </lineage>
</organism>
<dbReference type="Proteomes" id="UP000636479">
    <property type="component" value="Unassembled WGS sequence"/>
</dbReference>
<reference evidence="3" key="1">
    <citation type="submission" date="2020-05" db="EMBL/GenBank/DDBJ databases">
        <title>Mycena genomes resolve the evolution of fungal bioluminescence.</title>
        <authorList>
            <person name="Tsai I.J."/>
        </authorList>
    </citation>
    <scope>NUCLEOTIDE SEQUENCE</scope>
    <source>
        <strain evidence="3">171206Taipei</strain>
    </source>
</reference>
<dbReference type="AlphaFoldDB" id="A0A8H6W9Z6"/>
<evidence type="ECO:0000256" key="2">
    <source>
        <dbReference type="SAM" id="SignalP"/>
    </source>
</evidence>
<keyword evidence="2" id="KW-0732">Signal</keyword>
<feature type="compositionally biased region" description="Basic residues" evidence="1">
    <location>
        <begin position="93"/>
        <end position="105"/>
    </location>
</feature>
<feature type="compositionally biased region" description="Basic and acidic residues" evidence="1">
    <location>
        <begin position="61"/>
        <end position="86"/>
    </location>
</feature>
<gene>
    <name evidence="3" type="ORF">MIND_00395400</name>
</gene>
<comment type="caution">
    <text evidence="3">The sequence shown here is derived from an EMBL/GenBank/DDBJ whole genome shotgun (WGS) entry which is preliminary data.</text>
</comment>
<evidence type="ECO:0008006" key="5">
    <source>
        <dbReference type="Google" id="ProtNLM"/>
    </source>
</evidence>
<evidence type="ECO:0000313" key="3">
    <source>
        <dbReference type="EMBL" id="KAF7310217.1"/>
    </source>
</evidence>
<feature type="signal peptide" evidence="2">
    <location>
        <begin position="1"/>
        <end position="21"/>
    </location>
</feature>
<accession>A0A8H6W9Z6</accession>
<name>A0A8H6W9Z6_9AGAR</name>
<keyword evidence="4" id="KW-1185">Reference proteome</keyword>
<feature type="region of interest" description="Disordered" evidence="1">
    <location>
        <begin position="45"/>
        <end position="110"/>
    </location>
</feature>